<dbReference type="InterPro" id="IPR007016">
    <property type="entry name" value="O-antigen_ligase-rel_domated"/>
</dbReference>
<evidence type="ECO:0000256" key="1">
    <source>
        <dbReference type="ARBA" id="ARBA00004141"/>
    </source>
</evidence>
<dbReference type="EMBL" id="PFBB01000028">
    <property type="protein sequence ID" value="PIR88381.1"/>
    <property type="molecule type" value="Genomic_DNA"/>
</dbReference>
<evidence type="ECO:0000256" key="3">
    <source>
        <dbReference type="ARBA" id="ARBA00022989"/>
    </source>
</evidence>
<accession>A0A2H0UPR6</accession>
<protein>
    <recommendedName>
        <fullName evidence="6">O-antigen ligase-related domain-containing protein</fullName>
    </recommendedName>
</protein>
<reference evidence="8" key="1">
    <citation type="submission" date="2017-09" db="EMBL/GenBank/DDBJ databases">
        <title>Depth-based differentiation of microbial function through sediment-hosted aquifers and enrichment of novel symbionts in the deep terrestrial subsurface.</title>
        <authorList>
            <person name="Probst A.J."/>
            <person name="Ladd B."/>
            <person name="Jarett J.K."/>
            <person name="Geller-Mcgrath D.E."/>
            <person name="Sieber C.M.K."/>
            <person name="Emerson J.B."/>
            <person name="Anantharaman K."/>
            <person name="Thomas B.C."/>
            <person name="Malmstrom R."/>
            <person name="Stieglmeier M."/>
            <person name="Klingl A."/>
            <person name="Woyke T."/>
            <person name="Ryan C.M."/>
            <person name="Banfield J.F."/>
        </authorList>
    </citation>
    <scope>NUCLEOTIDE SEQUENCE [LARGE SCALE GENOMIC DNA]</scope>
</reference>
<dbReference type="InterPro" id="IPR051533">
    <property type="entry name" value="WaaL-like"/>
</dbReference>
<feature type="transmembrane region" description="Helical" evidence="5">
    <location>
        <begin position="38"/>
        <end position="60"/>
    </location>
</feature>
<feature type="transmembrane region" description="Helical" evidence="5">
    <location>
        <begin position="170"/>
        <end position="189"/>
    </location>
</feature>
<dbReference type="AlphaFoldDB" id="A0A2H0UPR6"/>
<dbReference type="Gene3D" id="1.25.40.10">
    <property type="entry name" value="Tetratricopeptide repeat domain"/>
    <property type="match status" value="1"/>
</dbReference>
<evidence type="ECO:0000313" key="8">
    <source>
        <dbReference type="Proteomes" id="UP000229615"/>
    </source>
</evidence>
<comment type="caution">
    <text evidence="7">The sequence shown here is derived from an EMBL/GenBank/DDBJ whole genome shotgun (WGS) entry which is preliminary data.</text>
</comment>
<feature type="transmembrane region" description="Helical" evidence="5">
    <location>
        <begin position="375"/>
        <end position="395"/>
    </location>
</feature>
<feature type="transmembrane region" description="Helical" evidence="5">
    <location>
        <begin position="432"/>
        <end position="448"/>
    </location>
</feature>
<proteinExistence type="predicted"/>
<feature type="transmembrane region" description="Helical" evidence="5">
    <location>
        <begin position="102"/>
        <end position="120"/>
    </location>
</feature>
<dbReference type="PANTHER" id="PTHR37422">
    <property type="entry name" value="TEICHURONIC ACID BIOSYNTHESIS PROTEIN TUAE"/>
    <property type="match status" value="1"/>
</dbReference>
<evidence type="ECO:0000256" key="2">
    <source>
        <dbReference type="ARBA" id="ARBA00022692"/>
    </source>
</evidence>
<feature type="transmembrane region" description="Helical" evidence="5">
    <location>
        <begin position="72"/>
        <end position="90"/>
    </location>
</feature>
<evidence type="ECO:0000313" key="7">
    <source>
        <dbReference type="EMBL" id="PIR88381.1"/>
    </source>
</evidence>
<dbReference type="SUPFAM" id="SSF48452">
    <property type="entry name" value="TPR-like"/>
    <property type="match status" value="1"/>
</dbReference>
<dbReference type="GO" id="GO:0016020">
    <property type="term" value="C:membrane"/>
    <property type="evidence" value="ECO:0007669"/>
    <property type="project" value="UniProtKB-SubCell"/>
</dbReference>
<keyword evidence="3 5" id="KW-1133">Transmembrane helix</keyword>
<gene>
    <name evidence="7" type="ORF">COU09_02605</name>
</gene>
<dbReference type="Proteomes" id="UP000229615">
    <property type="component" value="Unassembled WGS sequence"/>
</dbReference>
<sequence length="674" mass="75440">MLNRDFRGTTLAGYVIALAAILMPFVVSPNLFYSGTNARYFLVISLVYSLGAIFAIKFFTNGDYKTAIRSRWLLVLLALTFIVQVISGIFGIDPAQSFWSDIVRSSGLFFIAHIGILAFLTSELLKAGDWKIIRRGFVLSGAMFSFLYIFSDAGAGIWRSAVLAGPGASFGNDTFAGMYILFSIVFTLFEISHARKLSKSFYLWTIALLPQIFSPIFFNFDLFTGGVSLGRLFGNPALVLGDARASSATMMLLLAYLVSRYAISKVIRDVRAKKIFRWAYSFTWIAVVFIVILMLFIPGSAIYNSYTKESSSARPIVWSEGLQGIAKKPILGWGPQNFEYVNFDNFNNDLYLDKNLSEIWFDRAHNIFIDTLSEVGIVGLLFLISTSVYLIYLFYKSEKREDAPSHTTTILGALIVAHLLQMQTAFEVVPTYFAWALILGYGLWLERVRAIDQGRGTTIDLRGLKSRAFGGILVVAIIFGSITFLFGEYSHQRSLTAIFSTPDYQKRLNLADIALSRPGSLEVIRRSSNSLVKGAIAQANIALGSPEAAQKVREEVGVYDAYYQKYLEKAPGDYRAKINRSYILLFATSLGEKKAEEIREIIAEAKEISPTNPLNQIIESISYAYEGKFEDAERVIKEGIDLNPEIEITQQVASYIEAQKESYPRITFLQLENL</sequence>
<evidence type="ECO:0000259" key="6">
    <source>
        <dbReference type="Pfam" id="PF04932"/>
    </source>
</evidence>
<feature type="transmembrane region" description="Helical" evidence="5">
    <location>
        <begin position="407"/>
        <end position="426"/>
    </location>
</feature>
<evidence type="ECO:0000256" key="4">
    <source>
        <dbReference type="ARBA" id="ARBA00023136"/>
    </source>
</evidence>
<feature type="transmembrane region" description="Helical" evidence="5">
    <location>
        <begin position="468"/>
        <end position="487"/>
    </location>
</feature>
<feature type="transmembrane region" description="Helical" evidence="5">
    <location>
        <begin position="12"/>
        <end position="32"/>
    </location>
</feature>
<feature type="domain" description="O-antigen ligase-related" evidence="6">
    <location>
        <begin position="237"/>
        <end position="384"/>
    </location>
</feature>
<feature type="transmembrane region" description="Helical" evidence="5">
    <location>
        <begin position="132"/>
        <end position="150"/>
    </location>
</feature>
<dbReference type="Pfam" id="PF04932">
    <property type="entry name" value="Wzy_C"/>
    <property type="match status" value="1"/>
</dbReference>
<keyword evidence="4 5" id="KW-0472">Membrane</keyword>
<evidence type="ECO:0000256" key="5">
    <source>
        <dbReference type="SAM" id="Phobius"/>
    </source>
</evidence>
<organism evidence="7 8">
    <name type="scientific">Candidatus Harrisonbacteria bacterium CG10_big_fil_rev_8_21_14_0_10_44_23</name>
    <dbReference type="NCBI Taxonomy" id="1974585"/>
    <lineage>
        <taxon>Bacteria</taxon>
        <taxon>Candidatus Harrisoniibacteriota</taxon>
    </lineage>
</organism>
<name>A0A2H0UPR6_9BACT</name>
<dbReference type="PANTHER" id="PTHR37422:SF13">
    <property type="entry name" value="LIPOPOLYSACCHARIDE BIOSYNTHESIS PROTEIN PA4999-RELATED"/>
    <property type="match status" value="1"/>
</dbReference>
<feature type="transmembrane region" description="Helical" evidence="5">
    <location>
        <begin position="275"/>
        <end position="297"/>
    </location>
</feature>
<feature type="transmembrane region" description="Helical" evidence="5">
    <location>
        <begin position="243"/>
        <end position="263"/>
    </location>
</feature>
<comment type="subcellular location">
    <subcellularLocation>
        <location evidence="1">Membrane</location>
        <topology evidence="1">Multi-pass membrane protein</topology>
    </subcellularLocation>
</comment>
<feature type="transmembrane region" description="Helical" evidence="5">
    <location>
        <begin position="201"/>
        <end position="223"/>
    </location>
</feature>
<dbReference type="InterPro" id="IPR011990">
    <property type="entry name" value="TPR-like_helical_dom_sf"/>
</dbReference>
<keyword evidence="2 5" id="KW-0812">Transmembrane</keyword>